<gene>
    <name evidence="1" type="ORF">M413DRAFT_350905</name>
</gene>
<evidence type="ECO:0000313" key="2">
    <source>
        <dbReference type="Proteomes" id="UP000053424"/>
    </source>
</evidence>
<accession>A0A0C2Y2M3</accession>
<dbReference type="AlphaFoldDB" id="A0A0C2Y2M3"/>
<reference evidence="2" key="2">
    <citation type="submission" date="2015-01" db="EMBL/GenBank/DDBJ databases">
        <title>Evolutionary Origins and Diversification of the Mycorrhizal Mutualists.</title>
        <authorList>
            <consortium name="DOE Joint Genome Institute"/>
            <consortium name="Mycorrhizal Genomics Consortium"/>
            <person name="Kohler A."/>
            <person name="Kuo A."/>
            <person name="Nagy L.G."/>
            <person name="Floudas D."/>
            <person name="Copeland A."/>
            <person name="Barry K.W."/>
            <person name="Cichocki N."/>
            <person name="Veneault-Fourrey C."/>
            <person name="LaButti K."/>
            <person name="Lindquist E.A."/>
            <person name="Lipzen A."/>
            <person name="Lundell T."/>
            <person name="Morin E."/>
            <person name="Murat C."/>
            <person name="Riley R."/>
            <person name="Ohm R."/>
            <person name="Sun H."/>
            <person name="Tunlid A."/>
            <person name="Henrissat B."/>
            <person name="Grigoriev I.V."/>
            <person name="Hibbett D.S."/>
            <person name="Martin F."/>
        </authorList>
    </citation>
    <scope>NUCLEOTIDE SEQUENCE [LARGE SCALE GENOMIC DNA]</scope>
    <source>
        <strain evidence="2">h7</strain>
    </source>
</reference>
<proteinExistence type="predicted"/>
<evidence type="ECO:0000313" key="1">
    <source>
        <dbReference type="EMBL" id="KIM35342.1"/>
    </source>
</evidence>
<name>A0A0C2Y2M3_HEBCY</name>
<organism evidence="1 2">
    <name type="scientific">Hebeloma cylindrosporum</name>
    <dbReference type="NCBI Taxonomy" id="76867"/>
    <lineage>
        <taxon>Eukaryota</taxon>
        <taxon>Fungi</taxon>
        <taxon>Dikarya</taxon>
        <taxon>Basidiomycota</taxon>
        <taxon>Agaricomycotina</taxon>
        <taxon>Agaricomycetes</taxon>
        <taxon>Agaricomycetidae</taxon>
        <taxon>Agaricales</taxon>
        <taxon>Agaricineae</taxon>
        <taxon>Hymenogastraceae</taxon>
        <taxon>Hebeloma</taxon>
    </lineage>
</organism>
<keyword evidence="2" id="KW-1185">Reference proteome</keyword>
<dbReference type="EMBL" id="KN831823">
    <property type="protein sequence ID" value="KIM35342.1"/>
    <property type="molecule type" value="Genomic_DNA"/>
</dbReference>
<protein>
    <submittedName>
        <fullName evidence="1">Uncharacterized protein</fullName>
    </submittedName>
</protein>
<sequence>MLGTSTTFWDSPSLNISLYFATRRLWTSCGTNNHFEPAYFFRCQIASTKLMMWPNITCDTSQILLPFLPPNSIFGRRTKIGRTLFTSFFLPPPPRAEGVHLQQPHWTLRLW</sequence>
<dbReference type="HOGENOM" id="CLU_2158739_0_0_1"/>
<dbReference type="Proteomes" id="UP000053424">
    <property type="component" value="Unassembled WGS sequence"/>
</dbReference>
<reference evidence="1 2" key="1">
    <citation type="submission" date="2014-04" db="EMBL/GenBank/DDBJ databases">
        <authorList>
            <consortium name="DOE Joint Genome Institute"/>
            <person name="Kuo A."/>
            <person name="Gay G."/>
            <person name="Dore J."/>
            <person name="Kohler A."/>
            <person name="Nagy L.G."/>
            <person name="Floudas D."/>
            <person name="Copeland A."/>
            <person name="Barry K.W."/>
            <person name="Cichocki N."/>
            <person name="Veneault-Fourrey C."/>
            <person name="LaButti K."/>
            <person name="Lindquist E.A."/>
            <person name="Lipzen A."/>
            <person name="Lundell T."/>
            <person name="Morin E."/>
            <person name="Murat C."/>
            <person name="Sun H."/>
            <person name="Tunlid A."/>
            <person name="Henrissat B."/>
            <person name="Grigoriev I.V."/>
            <person name="Hibbett D.S."/>
            <person name="Martin F."/>
            <person name="Nordberg H.P."/>
            <person name="Cantor M.N."/>
            <person name="Hua S.X."/>
        </authorList>
    </citation>
    <scope>NUCLEOTIDE SEQUENCE [LARGE SCALE GENOMIC DNA]</scope>
    <source>
        <strain evidence="2">h7</strain>
    </source>
</reference>